<keyword evidence="2" id="KW-1185">Reference proteome</keyword>
<protein>
    <submittedName>
        <fullName evidence="1">Uncharacterized protein</fullName>
    </submittedName>
</protein>
<dbReference type="Proteomes" id="UP001497535">
    <property type="component" value="Unassembled WGS sequence"/>
</dbReference>
<comment type="caution">
    <text evidence="1">The sequence shown here is derived from an EMBL/GenBank/DDBJ whole genome shotgun (WGS) entry which is preliminary data.</text>
</comment>
<sequence length="51" mass="5897">MMPLQLENLTIQSKFTQRLRASARLDDTDLIKMKQRIRIKFGAASFKLLCG</sequence>
<dbReference type="EMBL" id="CAVMJV010000003">
    <property type="protein sequence ID" value="CAK5018839.1"/>
    <property type="molecule type" value="Genomic_DNA"/>
</dbReference>
<name>A0ACB0XV74_MELEN</name>
<gene>
    <name evidence="1" type="ORF">MENTE1834_LOCUS3962</name>
</gene>
<evidence type="ECO:0000313" key="1">
    <source>
        <dbReference type="EMBL" id="CAK5018839.1"/>
    </source>
</evidence>
<organism evidence="1 2">
    <name type="scientific">Meloidogyne enterolobii</name>
    <name type="common">Root-knot nematode worm</name>
    <name type="synonym">Meloidogyne mayaguensis</name>
    <dbReference type="NCBI Taxonomy" id="390850"/>
    <lineage>
        <taxon>Eukaryota</taxon>
        <taxon>Metazoa</taxon>
        <taxon>Ecdysozoa</taxon>
        <taxon>Nematoda</taxon>
        <taxon>Chromadorea</taxon>
        <taxon>Rhabditida</taxon>
        <taxon>Tylenchina</taxon>
        <taxon>Tylenchomorpha</taxon>
        <taxon>Tylenchoidea</taxon>
        <taxon>Meloidogynidae</taxon>
        <taxon>Meloidogyninae</taxon>
        <taxon>Meloidogyne</taxon>
    </lineage>
</organism>
<proteinExistence type="predicted"/>
<evidence type="ECO:0000313" key="2">
    <source>
        <dbReference type="Proteomes" id="UP001497535"/>
    </source>
</evidence>
<reference evidence="1" key="1">
    <citation type="submission" date="2023-11" db="EMBL/GenBank/DDBJ databases">
        <authorList>
            <person name="Poullet M."/>
        </authorList>
    </citation>
    <scope>NUCLEOTIDE SEQUENCE</scope>
    <source>
        <strain evidence="1">E1834</strain>
    </source>
</reference>
<accession>A0ACB0XV74</accession>